<gene>
    <name evidence="3" type="ORF">N1027_13530</name>
</gene>
<reference evidence="3" key="1">
    <citation type="submission" date="2022-08" db="EMBL/GenBank/DDBJ databases">
        <authorList>
            <person name="Deng Y."/>
            <person name="Han X.-F."/>
            <person name="Zhang Y.-Q."/>
        </authorList>
    </citation>
    <scope>NUCLEOTIDE SEQUENCE</scope>
    <source>
        <strain evidence="3">CPCC 205763</strain>
    </source>
</reference>
<dbReference type="InterPro" id="IPR023393">
    <property type="entry name" value="START-like_dom_sf"/>
</dbReference>
<sequence>MIDTNKGFTLVRQYDATPDQIWRAWTDPDEVAEWWHPVGMHTPRESVTVDARVGGRYTYTMVHDESGEEHPTGGVYRELVENERLVFTWGSPDDDPDDQPVVTVTIESLGELTRLTFDLRGVDGMRGDESFFDGWDSALDELAEHLGQTAVAG</sequence>
<dbReference type="Gene3D" id="3.30.530.20">
    <property type="match status" value="1"/>
</dbReference>
<keyword evidence="4" id="KW-1185">Reference proteome</keyword>
<comment type="similarity">
    <text evidence="1">Belongs to the AHA1 family.</text>
</comment>
<dbReference type="RefSeq" id="WP_259508660.1">
    <property type="nucleotide sequence ID" value="NZ_JANLCM010000002.1"/>
</dbReference>
<dbReference type="SUPFAM" id="SSF55961">
    <property type="entry name" value="Bet v1-like"/>
    <property type="match status" value="1"/>
</dbReference>
<name>A0ABT2GSF4_9MICO</name>
<comment type="caution">
    <text evidence="3">The sequence shown here is derived from an EMBL/GenBank/DDBJ whole genome shotgun (WGS) entry which is preliminary data.</text>
</comment>
<accession>A0ABT2GSF4</accession>
<protein>
    <submittedName>
        <fullName evidence="3">SRPBCC domain-containing protein</fullName>
    </submittedName>
</protein>
<dbReference type="CDD" id="cd07814">
    <property type="entry name" value="SRPBCC_CalC_Aha1-like"/>
    <property type="match status" value="1"/>
</dbReference>
<dbReference type="Pfam" id="PF08327">
    <property type="entry name" value="AHSA1"/>
    <property type="match status" value="1"/>
</dbReference>
<feature type="domain" description="Activator of Hsp90 ATPase homologue 1/2-like C-terminal" evidence="2">
    <location>
        <begin position="15"/>
        <end position="146"/>
    </location>
</feature>
<dbReference type="EMBL" id="JANLCM010000002">
    <property type="protein sequence ID" value="MCS5719156.1"/>
    <property type="molecule type" value="Genomic_DNA"/>
</dbReference>
<organism evidence="3 4">
    <name type="scientific">Herbiconiux aconitum</name>
    <dbReference type="NCBI Taxonomy" id="2970913"/>
    <lineage>
        <taxon>Bacteria</taxon>
        <taxon>Bacillati</taxon>
        <taxon>Actinomycetota</taxon>
        <taxon>Actinomycetes</taxon>
        <taxon>Micrococcales</taxon>
        <taxon>Microbacteriaceae</taxon>
        <taxon>Herbiconiux</taxon>
    </lineage>
</organism>
<evidence type="ECO:0000259" key="2">
    <source>
        <dbReference type="Pfam" id="PF08327"/>
    </source>
</evidence>
<dbReference type="InterPro" id="IPR013538">
    <property type="entry name" value="ASHA1/2-like_C"/>
</dbReference>
<proteinExistence type="inferred from homology"/>
<dbReference type="Proteomes" id="UP001165584">
    <property type="component" value="Unassembled WGS sequence"/>
</dbReference>
<evidence type="ECO:0000313" key="4">
    <source>
        <dbReference type="Proteomes" id="UP001165584"/>
    </source>
</evidence>
<evidence type="ECO:0000256" key="1">
    <source>
        <dbReference type="ARBA" id="ARBA00006817"/>
    </source>
</evidence>
<evidence type="ECO:0000313" key="3">
    <source>
        <dbReference type="EMBL" id="MCS5719156.1"/>
    </source>
</evidence>